<dbReference type="EMBL" id="WOFH01000009">
    <property type="protein sequence ID" value="MUN39858.1"/>
    <property type="molecule type" value="Genomic_DNA"/>
</dbReference>
<gene>
    <name evidence="2" type="ORF">GNZ18_25150</name>
</gene>
<evidence type="ECO:0000313" key="2">
    <source>
        <dbReference type="EMBL" id="MUN39858.1"/>
    </source>
</evidence>
<name>A0A7K1L629_9ACTN</name>
<proteinExistence type="predicted"/>
<dbReference type="AlphaFoldDB" id="A0A7K1L629"/>
<dbReference type="Proteomes" id="UP000432015">
    <property type="component" value="Unassembled WGS sequence"/>
</dbReference>
<feature type="region of interest" description="Disordered" evidence="1">
    <location>
        <begin position="99"/>
        <end position="151"/>
    </location>
</feature>
<dbReference type="RefSeq" id="WP_156219004.1">
    <property type="nucleotide sequence ID" value="NZ_WOFH01000009.1"/>
</dbReference>
<reference evidence="2 3" key="1">
    <citation type="submission" date="2019-11" db="EMBL/GenBank/DDBJ databases">
        <authorList>
            <person name="Cao P."/>
        </authorList>
    </citation>
    <scope>NUCLEOTIDE SEQUENCE [LARGE SCALE GENOMIC DNA]</scope>
    <source>
        <strain evidence="2 3">NEAU-AAG5</strain>
    </source>
</reference>
<sequence>MRDRTARQRRLLALLAGFFGFAVTATLSIVPGSGVAEVIRAGAAAAANSAGNRETAARSAALSRDRRPAAVWQRLVAVDAAHFWRQADAFSHHLRFGSSPDTAQHAVLPPDATAPDLGTHRAEATPTRAAAPKSLHLGPVKVRGPPPRTGS</sequence>
<comment type="caution">
    <text evidence="2">The sequence shown here is derived from an EMBL/GenBank/DDBJ whole genome shotgun (WGS) entry which is preliminary data.</text>
</comment>
<accession>A0A7K1L629</accession>
<evidence type="ECO:0000313" key="3">
    <source>
        <dbReference type="Proteomes" id="UP000432015"/>
    </source>
</evidence>
<evidence type="ECO:0000256" key="1">
    <source>
        <dbReference type="SAM" id="MobiDB-lite"/>
    </source>
</evidence>
<protein>
    <submittedName>
        <fullName evidence="2">Uncharacterized protein</fullName>
    </submittedName>
</protein>
<keyword evidence="3" id="KW-1185">Reference proteome</keyword>
<organism evidence="2 3">
    <name type="scientific">Actinomadura litoris</name>
    <dbReference type="NCBI Taxonomy" id="2678616"/>
    <lineage>
        <taxon>Bacteria</taxon>
        <taxon>Bacillati</taxon>
        <taxon>Actinomycetota</taxon>
        <taxon>Actinomycetes</taxon>
        <taxon>Streptosporangiales</taxon>
        <taxon>Thermomonosporaceae</taxon>
        <taxon>Actinomadura</taxon>
    </lineage>
</organism>